<comment type="caution">
    <text evidence="2">The sequence shown here is derived from an EMBL/GenBank/DDBJ whole genome shotgun (WGS) entry which is preliminary data.</text>
</comment>
<dbReference type="Gene3D" id="2.160.20.120">
    <property type="match status" value="1"/>
</dbReference>
<evidence type="ECO:0000313" key="3">
    <source>
        <dbReference type="Proteomes" id="UP000027822"/>
    </source>
</evidence>
<dbReference type="Proteomes" id="UP000027822">
    <property type="component" value="Unassembled WGS sequence"/>
</dbReference>
<evidence type="ECO:0000259" key="1">
    <source>
        <dbReference type="Pfam" id="PF13349"/>
    </source>
</evidence>
<dbReference type="RefSeq" id="WP_034643687.1">
    <property type="nucleotide sequence ID" value="NZ_CBCSJC010000027.1"/>
</dbReference>
<dbReference type="InterPro" id="IPR025164">
    <property type="entry name" value="Toastrack_DUF4097"/>
</dbReference>
<gene>
    <name evidence="2" type="ORF">BAMA_15895</name>
</gene>
<protein>
    <recommendedName>
        <fullName evidence="1">DUF4097 domain-containing protein</fullName>
    </recommendedName>
</protein>
<organism evidence="2 3">
    <name type="scientific">Bacillus manliponensis</name>
    <dbReference type="NCBI Taxonomy" id="574376"/>
    <lineage>
        <taxon>Bacteria</taxon>
        <taxon>Bacillati</taxon>
        <taxon>Bacillota</taxon>
        <taxon>Bacilli</taxon>
        <taxon>Bacillales</taxon>
        <taxon>Bacillaceae</taxon>
        <taxon>Bacillus</taxon>
        <taxon>Bacillus cereus group</taxon>
    </lineage>
</organism>
<dbReference type="STRING" id="574376.BAMA_15895"/>
<name>A0A073K4V3_9BACI</name>
<dbReference type="EMBL" id="JOTN01000033">
    <property type="protein sequence ID" value="KEK17308.1"/>
    <property type="molecule type" value="Genomic_DNA"/>
</dbReference>
<keyword evidence="3" id="KW-1185">Reference proteome</keyword>
<dbReference type="eggNOG" id="COG3595">
    <property type="taxonomic scope" value="Bacteria"/>
</dbReference>
<dbReference type="AlphaFoldDB" id="A0A073K4V3"/>
<accession>A0A073K4V3</accession>
<dbReference type="Pfam" id="PF13349">
    <property type="entry name" value="DUF4097"/>
    <property type="match status" value="1"/>
</dbReference>
<feature type="domain" description="DUF4097" evidence="1">
    <location>
        <begin position="47"/>
        <end position="175"/>
    </location>
</feature>
<evidence type="ECO:0000313" key="2">
    <source>
        <dbReference type="EMBL" id="KEK17308.1"/>
    </source>
</evidence>
<reference evidence="2 3" key="1">
    <citation type="submission" date="2014-06" db="EMBL/GenBank/DDBJ databases">
        <title>Draft genome sequence of Bacillus manliponensis JCM 15802 (MCCC 1A00708).</title>
        <authorList>
            <person name="Lai Q."/>
            <person name="Liu Y."/>
            <person name="Shao Z."/>
        </authorList>
    </citation>
    <scope>NUCLEOTIDE SEQUENCE [LARGE SCALE GENOMIC DNA]</scope>
    <source>
        <strain evidence="2 3">JCM 15802</strain>
    </source>
</reference>
<sequence>MKKLLLLAVFCIVVGGIGAGLTWKSYVKTTNKMKGRETEKIEANEHIKNIQVNLEAGDVKIEKGKDSSFYIKKSAMSEEQEVNVEEKGDTLIVEGDIENEFTFGVSFFKAPKITVIVPDRAYHKIKLHTKAGDVTVLNLNSERVDILTNAGDINMQNVVASVVENTSKEGDIQTKRVTGDVIAKTLSGDVNVLGHAPIHAVTAHSKEGDIMIRLLEKPKNAKIIGETKEGDVEIFQKEDKFAEFGSGKVTIKGETLAGDVKVEAR</sequence>
<proteinExistence type="predicted"/>
<dbReference type="OrthoDB" id="2933134at2"/>